<dbReference type="Gene3D" id="3.40.1410.10">
    <property type="entry name" value="Chorismate lyase-like"/>
    <property type="match status" value="1"/>
</dbReference>
<dbReference type="Gene3D" id="1.10.10.10">
    <property type="entry name" value="Winged helix-like DNA-binding domain superfamily/Winged helix DNA-binding domain"/>
    <property type="match status" value="1"/>
</dbReference>
<dbReference type="InterPro" id="IPR050679">
    <property type="entry name" value="Bact_HTH_transcr_reg"/>
</dbReference>
<keyword evidence="3" id="KW-0804">Transcription</keyword>
<dbReference type="InterPro" id="IPR036388">
    <property type="entry name" value="WH-like_DNA-bd_sf"/>
</dbReference>
<dbReference type="InterPro" id="IPR000524">
    <property type="entry name" value="Tscrpt_reg_HTH_GntR"/>
</dbReference>
<evidence type="ECO:0000256" key="2">
    <source>
        <dbReference type="ARBA" id="ARBA00023125"/>
    </source>
</evidence>
<accession>A0ABY9WCX0</accession>
<dbReference type="Pfam" id="PF07702">
    <property type="entry name" value="UTRA"/>
    <property type="match status" value="1"/>
</dbReference>
<feature type="domain" description="HTH gntR-type" evidence="4">
    <location>
        <begin position="8"/>
        <end position="76"/>
    </location>
</feature>
<dbReference type="SMART" id="SM00345">
    <property type="entry name" value="HTH_GNTR"/>
    <property type="match status" value="1"/>
</dbReference>
<dbReference type="SUPFAM" id="SSF64288">
    <property type="entry name" value="Chorismate lyase-like"/>
    <property type="match status" value="1"/>
</dbReference>
<reference evidence="5 6" key="1">
    <citation type="submission" date="2023-09" db="EMBL/GenBank/DDBJ databases">
        <title>Different Types of Thermotolerant Ring-Cleaving Dioxygenases derived from Aeribacillus composti HB-1 applied for multiple aromatic hydrocarbons removal.</title>
        <authorList>
            <person name="Cao L."/>
            <person name="Li M."/>
            <person name="Ma T."/>
        </authorList>
    </citation>
    <scope>NUCLEOTIDE SEQUENCE [LARGE SCALE GENOMIC DNA]</scope>
    <source>
        <strain evidence="5 6">HB-1</strain>
    </source>
</reference>
<keyword evidence="6" id="KW-1185">Reference proteome</keyword>
<protein>
    <submittedName>
        <fullName evidence="5">GntR family transcriptional regulator</fullName>
    </submittedName>
</protein>
<dbReference type="Proteomes" id="UP001303701">
    <property type="component" value="Chromosome"/>
</dbReference>
<dbReference type="CDD" id="cd07377">
    <property type="entry name" value="WHTH_GntR"/>
    <property type="match status" value="1"/>
</dbReference>
<dbReference type="InterPro" id="IPR011663">
    <property type="entry name" value="UTRA"/>
</dbReference>
<evidence type="ECO:0000256" key="3">
    <source>
        <dbReference type="ARBA" id="ARBA00023163"/>
    </source>
</evidence>
<evidence type="ECO:0000256" key="1">
    <source>
        <dbReference type="ARBA" id="ARBA00023015"/>
    </source>
</evidence>
<keyword evidence="2" id="KW-0238">DNA-binding</keyword>
<dbReference type="SUPFAM" id="SSF46785">
    <property type="entry name" value="Winged helix' DNA-binding domain"/>
    <property type="match status" value="1"/>
</dbReference>
<dbReference type="RefSeq" id="WP_311066757.1">
    <property type="nucleotide sequence ID" value="NZ_CP134501.1"/>
</dbReference>
<dbReference type="PROSITE" id="PS50949">
    <property type="entry name" value="HTH_GNTR"/>
    <property type="match status" value="1"/>
</dbReference>
<dbReference type="InterPro" id="IPR028978">
    <property type="entry name" value="Chorismate_lyase_/UTRA_dom_sf"/>
</dbReference>
<gene>
    <name evidence="5" type="ORF">RI196_01180</name>
</gene>
<dbReference type="PANTHER" id="PTHR44846:SF1">
    <property type="entry name" value="MANNOSYL-D-GLYCERATE TRANSPORT_METABOLISM SYSTEM REPRESSOR MNGR-RELATED"/>
    <property type="match status" value="1"/>
</dbReference>
<organism evidence="5 6">
    <name type="scientific">Aeribacillus composti</name>
    <dbReference type="NCBI Taxonomy" id="1868734"/>
    <lineage>
        <taxon>Bacteria</taxon>
        <taxon>Bacillati</taxon>
        <taxon>Bacillota</taxon>
        <taxon>Bacilli</taxon>
        <taxon>Bacillales</taxon>
        <taxon>Bacillaceae</taxon>
        <taxon>Aeribacillus</taxon>
    </lineage>
</organism>
<sequence>MIDKSSPIPIYYQLEEFIKKQIENGELQPDQAIPSEREYAERYQISRMTVRQAINNLVNEGYLYRQKGRGTFVSKQKVEQRLHGLTSFTEDMLERGMKPSSKLLSFEVIPAGLETASHLKLKKNAPVYEIKRVRLADDVPMALETTYVPANLVKGLTEEIIHQSLYSYIEEKLNLVISEAFQQIEASIAKESEIKHLQIEKGSPILLILRTSYLHDGTPFEFVKSAYRADRYKFVHTLKRQRF</sequence>
<dbReference type="Pfam" id="PF00392">
    <property type="entry name" value="GntR"/>
    <property type="match status" value="1"/>
</dbReference>
<dbReference type="InterPro" id="IPR036390">
    <property type="entry name" value="WH_DNA-bd_sf"/>
</dbReference>
<proteinExistence type="predicted"/>
<dbReference type="SMART" id="SM00866">
    <property type="entry name" value="UTRA"/>
    <property type="match status" value="1"/>
</dbReference>
<keyword evidence="1" id="KW-0805">Transcription regulation</keyword>
<dbReference type="EMBL" id="CP134501">
    <property type="protein sequence ID" value="WNF33359.1"/>
    <property type="molecule type" value="Genomic_DNA"/>
</dbReference>
<evidence type="ECO:0000259" key="4">
    <source>
        <dbReference type="PROSITE" id="PS50949"/>
    </source>
</evidence>
<dbReference type="PRINTS" id="PR00035">
    <property type="entry name" value="HTHGNTR"/>
</dbReference>
<evidence type="ECO:0000313" key="6">
    <source>
        <dbReference type="Proteomes" id="UP001303701"/>
    </source>
</evidence>
<dbReference type="PANTHER" id="PTHR44846">
    <property type="entry name" value="MANNOSYL-D-GLYCERATE TRANSPORT/METABOLISM SYSTEM REPRESSOR MNGR-RELATED"/>
    <property type="match status" value="1"/>
</dbReference>
<evidence type="ECO:0000313" key="5">
    <source>
        <dbReference type="EMBL" id="WNF33359.1"/>
    </source>
</evidence>
<name>A0ABY9WCX0_9BACI</name>
<dbReference type="GeneID" id="301124547"/>